<dbReference type="SUPFAM" id="SSF55031">
    <property type="entry name" value="Bacterial exopeptidase dimerisation domain"/>
    <property type="match status" value="1"/>
</dbReference>
<dbReference type="Proteomes" id="UP000323917">
    <property type="component" value="Chromosome"/>
</dbReference>
<dbReference type="PANTHER" id="PTHR11014">
    <property type="entry name" value="PEPTIDASE M20 FAMILY MEMBER"/>
    <property type="match status" value="1"/>
</dbReference>
<dbReference type="GO" id="GO:0046872">
    <property type="term" value="F:metal ion binding"/>
    <property type="evidence" value="ECO:0007669"/>
    <property type="project" value="UniProtKB-KW"/>
</dbReference>
<dbReference type="Gene3D" id="3.40.630.10">
    <property type="entry name" value="Zn peptidases"/>
    <property type="match status" value="1"/>
</dbReference>
<keyword evidence="2" id="KW-0464">Manganese</keyword>
<feature type="binding site" evidence="2">
    <location>
        <position position="173"/>
    </location>
    <ligand>
        <name>Mn(2+)</name>
        <dbReference type="ChEBI" id="CHEBI:29035"/>
        <label>1</label>
    </ligand>
</feature>
<keyword evidence="5" id="KW-1185">Reference proteome</keyword>
<dbReference type="GO" id="GO:0019877">
    <property type="term" value="P:diaminopimelate biosynthetic process"/>
    <property type="evidence" value="ECO:0007669"/>
    <property type="project" value="UniProtKB-ARBA"/>
</dbReference>
<dbReference type="InterPro" id="IPR017439">
    <property type="entry name" value="Amidohydrolase"/>
</dbReference>
<dbReference type="InterPro" id="IPR011650">
    <property type="entry name" value="Peptidase_M20_dimer"/>
</dbReference>
<dbReference type="KEGG" id="bgok:Pr1d_14280"/>
<dbReference type="NCBIfam" id="TIGR01891">
    <property type="entry name" value="amidohydrolases"/>
    <property type="match status" value="1"/>
</dbReference>
<dbReference type="Gene3D" id="3.30.70.360">
    <property type="match status" value="1"/>
</dbReference>
<feature type="binding site" evidence="2">
    <location>
        <position position="111"/>
    </location>
    <ligand>
        <name>Mn(2+)</name>
        <dbReference type="ChEBI" id="CHEBI:29035"/>
        <label>2</label>
    </ligand>
</feature>
<feature type="binding site" evidence="2">
    <location>
        <position position="149"/>
    </location>
    <ligand>
        <name>Mn(2+)</name>
        <dbReference type="ChEBI" id="CHEBI:29035"/>
        <label>2</label>
    </ligand>
</feature>
<dbReference type="EC" id="3.-.-.-" evidence="4"/>
<sequence>MPESWKQRLDAIISEKRDEVRDLRRHLHAHPEPSGVELATSMHLYQLLGQLGVEVQMGPEGCGAIADGGSEKDSVLGRIAVRGDIDALRIQDEKTTPYRSTHPGIMHACGHDAHTSIAFGVVQALVLLTESGSLPWPINWRVIFQPSEETATGAAQMIETDVLVGVEKIFALHVDPTRRTGEIALRSGPMTASCDAVHLTITGRGGHAARPHESRDPIAAAAQLINSLYQFVPRATDTQDAVVLTFGSIQGGTNPNVIPDQVELRGTMRTLDSGVRSRTIDQIHQVIRGVEGITSTKIELTLDASIASVVNDAAATSLIWQAGEEVVGAKNVQLITRPSMGSEDFACYLEHVPGAMFRLGCAADLAAITPLHTPKFDIDETALEIGVRVLVRAVVAACEPQIK</sequence>
<proteinExistence type="predicted"/>
<evidence type="ECO:0000313" key="4">
    <source>
        <dbReference type="EMBL" id="QEG34155.1"/>
    </source>
</evidence>
<dbReference type="FunFam" id="3.30.70.360:FF:000001">
    <property type="entry name" value="N-acetyldiaminopimelate deacetylase"/>
    <property type="match status" value="1"/>
</dbReference>
<evidence type="ECO:0000259" key="3">
    <source>
        <dbReference type="Pfam" id="PF07687"/>
    </source>
</evidence>
<evidence type="ECO:0000313" key="5">
    <source>
        <dbReference type="Proteomes" id="UP000323917"/>
    </source>
</evidence>
<dbReference type="EMBL" id="CP042913">
    <property type="protein sequence ID" value="QEG34155.1"/>
    <property type="molecule type" value="Genomic_DNA"/>
</dbReference>
<keyword evidence="1 4" id="KW-0378">Hydrolase</keyword>
<comment type="cofactor">
    <cofactor evidence="2">
        <name>Mn(2+)</name>
        <dbReference type="ChEBI" id="CHEBI:29035"/>
    </cofactor>
    <text evidence="2">The Mn(2+) ion enhances activity.</text>
</comment>
<dbReference type="PIRSF" id="PIRSF005962">
    <property type="entry name" value="Pept_M20D_amidohydro"/>
    <property type="match status" value="1"/>
</dbReference>
<feature type="binding site" evidence="2">
    <location>
        <position position="372"/>
    </location>
    <ligand>
        <name>Mn(2+)</name>
        <dbReference type="ChEBI" id="CHEBI:29035"/>
        <label>2</label>
    </ligand>
</feature>
<dbReference type="OrthoDB" id="9776731at2"/>
<dbReference type="InterPro" id="IPR002933">
    <property type="entry name" value="Peptidase_M20"/>
</dbReference>
<evidence type="ECO:0000256" key="1">
    <source>
        <dbReference type="ARBA" id="ARBA00022801"/>
    </source>
</evidence>
<dbReference type="SUPFAM" id="SSF53187">
    <property type="entry name" value="Zn-dependent exopeptidases"/>
    <property type="match status" value="1"/>
</dbReference>
<dbReference type="GO" id="GO:0050118">
    <property type="term" value="F:N-acetyldiaminopimelate deacetylase activity"/>
    <property type="evidence" value="ECO:0007669"/>
    <property type="project" value="UniProtKB-ARBA"/>
</dbReference>
<accession>A0A5B9Q9A1</accession>
<dbReference type="AlphaFoldDB" id="A0A5B9Q9A1"/>
<name>A0A5B9Q9A1_9BACT</name>
<dbReference type="PANTHER" id="PTHR11014:SF63">
    <property type="entry name" value="METALLOPEPTIDASE, PUTATIVE (AFU_ORTHOLOGUE AFUA_6G09600)-RELATED"/>
    <property type="match status" value="1"/>
</dbReference>
<evidence type="ECO:0000256" key="2">
    <source>
        <dbReference type="PIRSR" id="PIRSR005962-1"/>
    </source>
</evidence>
<keyword evidence="2" id="KW-0479">Metal-binding</keyword>
<dbReference type="RefSeq" id="WP_148072840.1">
    <property type="nucleotide sequence ID" value="NZ_CP042913.1"/>
</dbReference>
<feature type="domain" description="Peptidase M20 dimerisation" evidence="3">
    <location>
        <begin position="197"/>
        <end position="288"/>
    </location>
</feature>
<dbReference type="InterPro" id="IPR036264">
    <property type="entry name" value="Bact_exopeptidase_dim_dom"/>
</dbReference>
<organism evidence="4 5">
    <name type="scientific">Bythopirellula goksoeyrii</name>
    <dbReference type="NCBI Taxonomy" id="1400387"/>
    <lineage>
        <taxon>Bacteria</taxon>
        <taxon>Pseudomonadati</taxon>
        <taxon>Planctomycetota</taxon>
        <taxon>Planctomycetia</taxon>
        <taxon>Pirellulales</taxon>
        <taxon>Lacipirellulaceae</taxon>
        <taxon>Bythopirellula</taxon>
    </lineage>
</organism>
<gene>
    <name evidence="4" type="primary">yxeP_1</name>
    <name evidence="4" type="ORF">Pr1d_14280</name>
</gene>
<feature type="binding site" evidence="2">
    <location>
        <position position="109"/>
    </location>
    <ligand>
        <name>Mn(2+)</name>
        <dbReference type="ChEBI" id="CHEBI:29035"/>
        <label>2</label>
    </ligand>
</feature>
<dbReference type="Pfam" id="PF07687">
    <property type="entry name" value="M20_dimer"/>
    <property type="match status" value="1"/>
</dbReference>
<dbReference type="Pfam" id="PF01546">
    <property type="entry name" value="Peptidase_M20"/>
    <property type="match status" value="1"/>
</dbReference>
<reference evidence="4 5" key="1">
    <citation type="submission" date="2019-08" db="EMBL/GenBank/DDBJ databases">
        <title>Deep-cultivation of Planctomycetes and their phenomic and genomic characterization uncovers novel biology.</title>
        <authorList>
            <person name="Wiegand S."/>
            <person name="Jogler M."/>
            <person name="Boedeker C."/>
            <person name="Pinto D."/>
            <person name="Vollmers J."/>
            <person name="Rivas-Marin E."/>
            <person name="Kohn T."/>
            <person name="Peeters S.H."/>
            <person name="Heuer A."/>
            <person name="Rast P."/>
            <person name="Oberbeckmann S."/>
            <person name="Bunk B."/>
            <person name="Jeske O."/>
            <person name="Meyerdierks A."/>
            <person name="Storesund J.E."/>
            <person name="Kallscheuer N."/>
            <person name="Luecker S."/>
            <person name="Lage O.M."/>
            <person name="Pohl T."/>
            <person name="Merkel B.J."/>
            <person name="Hornburger P."/>
            <person name="Mueller R.-W."/>
            <person name="Bruemmer F."/>
            <person name="Labrenz M."/>
            <person name="Spormann A.M."/>
            <person name="Op den Camp H."/>
            <person name="Overmann J."/>
            <person name="Amann R."/>
            <person name="Jetten M.S.M."/>
            <person name="Mascher T."/>
            <person name="Medema M.H."/>
            <person name="Devos D.P."/>
            <person name="Kaster A.-K."/>
            <person name="Ovreas L."/>
            <person name="Rohde M."/>
            <person name="Galperin M.Y."/>
            <person name="Jogler C."/>
        </authorList>
    </citation>
    <scope>NUCLEOTIDE SEQUENCE [LARGE SCALE GENOMIC DNA]</scope>
    <source>
        <strain evidence="4 5">Pr1d</strain>
    </source>
</reference>
<protein>
    <submittedName>
        <fullName evidence="4">Putative hydrolase YxeP</fullName>
        <ecNumber evidence="4">3.-.-.-</ecNumber>
    </submittedName>
</protein>